<protein>
    <submittedName>
        <fullName evidence="2">Uncharacterized protein</fullName>
    </submittedName>
</protein>
<reference evidence="3" key="1">
    <citation type="submission" date="2017-01" db="EMBL/GenBank/DDBJ databases">
        <title>Comparative genomics of anhydrobiosis in the tardigrade Hypsibius dujardini.</title>
        <authorList>
            <person name="Yoshida Y."/>
            <person name="Koutsovoulos G."/>
            <person name="Laetsch D."/>
            <person name="Stevens L."/>
            <person name="Kumar S."/>
            <person name="Horikawa D."/>
            <person name="Ishino K."/>
            <person name="Komine S."/>
            <person name="Tomita M."/>
            <person name="Blaxter M."/>
            <person name="Arakawa K."/>
        </authorList>
    </citation>
    <scope>NUCLEOTIDE SEQUENCE [LARGE SCALE GENOMIC DNA]</scope>
    <source>
        <strain evidence="3">Z151</strain>
    </source>
</reference>
<name>A0A9X6RN58_HYPEX</name>
<sequence>MDFEIETFRVPASVLINAEFRGGSDGLGAFIQFRDLSTGDRWHFLRCNLFLKYLFGLRDCAWNVLLEVQGREVPGLRIKDVKSWIETLQRDNDDVHVEVEVKAAVTMLRANGSRHRSARQDKHFSLSGFMGMAFEEGSVEHNLQVAIRYNVDCVNALRPGMLRDADPYSTPYKAPPLSFPTPAEERGLPMDIDSESTFSDKEPDPNWATSLPFPLISFGTRSLLTDCASTNERGRLAGLSLAFPLIRFNFQPVKHGHEDRHILGVRGGSDERQIPRGGGSDEPDRFVEVRNIPTLQRRRTISDQLFGNYNGVWTVLLQVHGRKVPGMRVKDVKSWIAILQAHSAAQNVEDLIEVQTTEIPPRPGDGKAVYPSLSAFLGRSFGVRTVEREIQLAIRANVDSLNADRPWLRDAEICATPYKAPSIIFPHPADGPLPIPYELQGRTSDRRSSVGSAPRLSRMNSTEY</sequence>
<dbReference type="Proteomes" id="UP000192578">
    <property type="component" value="Unassembled WGS sequence"/>
</dbReference>
<proteinExistence type="predicted"/>
<evidence type="ECO:0000256" key="1">
    <source>
        <dbReference type="SAM" id="MobiDB-lite"/>
    </source>
</evidence>
<gene>
    <name evidence="2" type="ORF">BV898_18083</name>
</gene>
<dbReference type="EMBL" id="MTYJ01000337">
    <property type="protein sequence ID" value="OWA53662.1"/>
    <property type="molecule type" value="Genomic_DNA"/>
</dbReference>
<accession>A0A9X6RN58</accession>
<organism evidence="2 3">
    <name type="scientific">Hypsibius exemplaris</name>
    <name type="common">Freshwater tardigrade</name>
    <dbReference type="NCBI Taxonomy" id="2072580"/>
    <lineage>
        <taxon>Eukaryota</taxon>
        <taxon>Metazoa</taxon>
        <taxon>Ecdysozoa</taxon>
        <taxon>Tardigrada</taxon>
        <taxon>Eutardigrada</taxon>
        <taxon>Parachela</taxon>
        <taxon>Hypsibioidea</taxon>
        <taxon>Hypsibiidae</taxon>
        <taxon>Hypsibius</taxon>
    </lineage>
</organism>
<keyword evidence="3" id="KW-1185">Reference proteome</keyword>
<evidence type="ECO:0000313" key="2">
    <source>
        <dbReference type="EMBL" id="OWA53662.1"/>
    </source>
</evidence>
<evidence type="ECO:0000313" key="3">
    <source>
        <dbReference type="Proteomes" id="UP000192578"/>
    </source>
</evidence>
<feature type="region of interest" description="Disordered" evidence="1">
    <location>
        <begin position="434"/>
        <end position="464"/>
    </location>
</feature>
<comment type="caution">
    <text evidence="2">The sequence shown here is derived from an EMBL/GenBank/DDBJ whole genome shotgun (WGS) entry which is preliminary data.</text>
</comment>
<dbReference type="AlphaFoldDB" id="A0A9X6RN58"/>